<accession>A0ABW6VIK8</accession>
<dbReference type="Pfam" id="PF00086">
    <property type="entry name" value="Thyroglobulin_1"/>
    <property type="match status" value="2"/>
</dbReference>
<sequence>MVIQGRVFALAAAAAALLLTTPTAHASASVRETGPCAAELAATAALPGTYTPQCTGKGYYEVIQHHGSTGYSWCVNPVTGAKIEGTEVAPGRGRPSCGTCLTQLAASYEHPVVGAYRPQCDGNGDFSRRQVNASTGMAWCADPKTGQRIGNAVRNDGTLSCP</sequence>
<keyword evidence="5" id="KW-0732">Signal</keyword>
<evidence type="ECO:0000256" key="1">
    <source>
        <dbReference type="ARBA" id="ARBA00004613"/>
    </source>
</evidence>
<keyword evidence="2" id="KW-0964">Secreted</keyword>
<dbReference type="Proteomes" id="UP001602119">
    <property type="component" value="Unassembled WGS sequence"/>
</dbReference>
<gene>
    <name evidence="7" type="ORF">ACFY05_39455</name>
</gene>
<dbReference type="PROSITE" id="PS00484">
    <property type="entry name" value="THYROGLOBULIN_1_1"/>
    <property type="match status" value="2"/>
</dbReference>
<dbReference type="InterPro" id="IPR000716">
    <property type="entry name" value="Thyroglobulin_1"/>
</dbReference>
<comment type="subcellular location">
    <subcellularLocation>
        <location evidence="1">Secreted</location>
    </subcellularLocation>
</comment>
<dbReference type="SMART" id="SM00211">
    <property type="entry name" value="TY"/>
    <property type="match status" value="2"/>
</dbReference>
<organism evidence="7 8">
    <name type="scientific">Microtetraspora fusca</name>
    <dbReference type="NCBI Taxonomy" id="1997"/>
    <lineage>
        <taxon>Bacteria</taxon>
        <taxon>Bacillati</taxon>
        <taxon>Actinomycetota</taxon>
        <taxon>Actinomycetes</taxon>
        <taxon>Streptosporangiales</taxon>
        <taxon>Streptosporangiaceae</taxon>
        <taxon>Microtetraspora</taxon>
    </lineage>
</organism>
<proteinExistence type="predicted"/>
<evidence type="ECO:0000256" key="5">
    <source>
        <dbReference type="SAM" id="SignalP"/>
    </source>
</evidence>
<dbReference type="EMBL" id="JBIAXI010000039">
    <property type="protein sequence ID" value="MFF4778920.1"/>
    <property type="molecule type" value="Genomic_DNA"/>
</dbReference>
<dbReference type="SUPFAM" id="SSF57610">
    <property type="entry name" value="Thyroglobulin type-1 domain"/>
    <property type="match status" value="2"/>
</dbReference>
<feature type="chain" id="PRO_5047503229" evidence="5">
    <location>
        <begin position="27"/>
        <end position="162"/>
    </location>
</feature>
<dbReference type="InterPro" id="IPR036857">
    <property type="entry name" value="Thyroglobulin_1_sf"/>
</dbReference>
<evidence type="ECO:0000259" key="6">
    <source>
        <dbReference type="PROSITE" id="PS51162"/>
    </source>
</evidence>
<keyword evidence="4" id="KW-1015">Disulfide bond</keyword>
<dbReference type="PROSITE" id="PS51162">
    <property type="entry name" value="THYROGLOBULIN_1_2"/>
    <property type="match status" value="2"/>
</dbReference>
<dbReference type="RefSeq" id="WP_066940024.1">
    <property type="nucleotide sequence ID" value="NZ_BBYK01000044.1"/>
</dbReference>
<dbReference type="Gene3D" id="4.10.800.10">
    <property type="entry name" value="Thyroglobulin type-1"/>
    <property type="match status" value="2"/>
</dbReference>
<evidence type="ECO:0000256" key="3">
    <source>
        <dbReference type="ARBA" id="ARBA00022737"/>
    </source>
</evidence>
<feature type="domain" description="Thyroglobulin type-1" evidence="6">
    <location>
        <begin position="33"/>
        <end position="97"/>
    </location>
</feature>
<feature type="domain" description="Thyroglobulin type-1" evidence="6">
    <location>
        <begin position="100"/>
        <end position="161"/>
    </location>
</feature>
<dbReference type="PANTHER" id="PTHR12352">
    <property type="entry name" value="SECRETED MODULAR CALCIUM-BINDING PROTEIN"/>
    <property type="match status" value="1"/>
</dbReference>
<comment type="caution">
    <text evidence="7">The sequence shown here is derived from an EMBL/GenBank/DDBJ whole genome shotgun (WGS) entry which is preliminary data.</text>
</comment>
<keyword evidence="3" id="KW-0677">Repeat</keyword>
<keyword evidence="8" id="KW-1185">Reference proteome</keyword>
<dbReference type="PANTHER" id="PTHR12352:SF3">
    <property type="entry name" value="NIDOGEN-2"/>
    <property type="match status" value="1"/>
</dbReference>
<reference evidence="7 8" key="1">
    <citation type="submission" date="2024-10" db="EMBL/GenBank/DDBJ databases">
        <title>The Natural Products Discovery Center: Release of the First 8490 Sequenced Strains for Exploring Actinobacteria Biosynthetic Diversity.</title>
        <authorList>
            <person name="Kalkreuter E."/>
            <person name="Kautsar S.A."/>
            <person name="Yang D."/>
            <person name="Bader C.D."/>
            <person name="Teijaro C.N."/>
            <person name="Fluegel L."/>
            <person name="Davis C.M."/>
            <person name="Simpson J.R."/>
            <person name="Lauterbach L."/>
            <person name="Steele A.D."/>
            <person name="Gui C."/>
            <person name="Meng S."/>
            <person name="Li G."/>
            <person name="Viehrig K."/>
            <person name="Ye F."/>
            <person name="Su P."/>
            <person name="Kiefer A.F."/>
            <person name="Nichols A."/>
            <person name="Cepeda A.J."/>
            <person name="Yan W."/>
            <person name="Fan B."/>
            <person name="Jiang Y."/>
            <person name="Adhikari A."/>
            <person name="Zheng C.-J."/>
            <person name="Schuster L."/>
            <person name="Cowan T.M."/>
            <person name="Smanski M.J."/>
            <person name="Chevrette M.G."/>
            <person name="De Carvalho L.P.S."/>
            <person name="Shen B."/>
        </authorList>
    </citation>
    <scope>NUCLEOTIDE SEQUENCE [LARGE SCALE GENOMIC DNA]</scope>
    <source>
        <strain evidence="7 8">NPDC001281</strain>
    </source>
</reference>
<evidence type="ECO:0000313" key="7">
    <source>
        <dbReference type="EMBL" id="MFF4778920.1"/>
    </source>
</evidence>
<name>A0ABW6VIK8_MICFU</name>
<protein>
    <submittedName>
        <fullName evidence="7">Thyroglobulin type-1 repeat-containing protein</fullName>
    </submittedName>
</protein>
<evidence type="ECO:0000313" key="8">
    <source>
        <dbReference type="Proteomes" id="UP001602119"/>
    </source>
</evidence>
<evidence type="ECO:0000256" key="2">
    <source>
        <dbReference type="ARBA" id="ARBA00022525"/>
    </source>
</evidence>
<evidence type="ECO:0000256" key="4">
    <source>
        <dbReference type="ARBA" id="ARBA00023157"/>
    </source>
</evidence>
<feature type="signal peptide" evidence="5">
    <location>
        <begin position="1"/>
        <end position="26"/>
    </location>
</feature>
<dbReference type="InterPro" id="IPR051950">
    <property type="entry name" value="Dev_reg/Prot_inhib"/>
</dbReference>
<dbReference type="CDD" id="cd00191">
    <property type="entry name" value="TY"/>
    <property type="match status" value="2"/>
</dbReference>